<organism evidence="5 6">
    <name type="scientific">Paraburkholderia piptadeniae</name>
    <dbReference type="NCBI Taxonomy" id="1701573"/>
    <lineage>
        <taxon>Bacteria</taxon>
        <taxon>Pseudomonadati</taxon>
        <taxon>Pseudomonadota</taxon>
        <taxon>Betaproteobacteria</taxon>
        <taxon>Burkholderiales</taxon>
        <taxon>Burkholderiaceae</taxon>
        <taxon>Paraburkholderia</taxon>
    </lineage>
</organism>
<dbReference type="GO" id="GO:0006355">
    <property type="term" value="P:regulation of DNA-templated transcription"/>
    <property type="evidence" value="ECO:0007669"/>
    <property type="project" value="UniProtKB-ARBA"/>
</dbReference>
<keyword evidence="2" id="KW-0238">DNA-binding</keyword>
<dbReference type="SMART" id="SM00344">
    <property type="entry name" value="HTH_ASNC"/>
    <property type="match status" value="1"/>
</dbReference>
<dbReference type="CDD" id="cd00090">
    <property type="entry name" value="HTH_ARSR"/>
    <property type="match status" value="1"/>
</dbReference>
<dbReference type="GO" id="GO:0043565">
    <property type="term" value="F:sequence-specific DNA binding"/>
    <property type="evidence" value="ECO:0007669"/>
    <property type="project" value="InterPro"/>
</dbReference>
<evidence type="ECO:0000313" key="6">
    <source>
        <dbReference type="Proteomes" id="UP000195569"/>
    </source>
</evidence>
<dbReference type="GO" id="GO:0005829">
    <property type="term" value="C:cytosol"/>
    <property type="evidence" value="ECO:0007669"/>
    <property type="project" value="TreeGrafter"/>
</dbReference>
<dbReference type="Pfam" id="PF01037">
    <property type="entry name" value="AsnC_trans_reg"/>
    <property type="match status" value="1"/>
</dbReference>
<dbReference type="InterPro" id="IPR036390">
    <property type="entry name" value="WH_DNA-bd_sf"/>
</dbReference>
<proteinExistence type="predicted"/>
<dbReference type="SUPFAM" id="SSF54909">
    <property type="entry name" value="Dimeric alpha+beta barrel"/>
    <property type="match status" value="1"/>
</dbReference>
<dbReference type="PANTHER" id="PTHR30154:SF34">
    <property type="entry name" value="TRANSCRIPTIONAL REGULATOR AZLB"/>
    <property type="match status" value="1"/>
</dbReference>
<evidence type="ECO:0000313" key="5">
    <source>
        <dbReference type="EMBL" id="SIT46224.1"/>
    </source>
</evidence>
<evidence type="ECO:0000256" key="2">
    <source>
        <dbReference type="ARBA" id="ARBA00023125"/>
    </source>
</evidence>
<dbReference type="GO" id="GO:0043200">
    <property type="term" value="P:response to amino acid"/>
    <property type="evidence" value="ECO:0007669"/>
    <property type="project" value="TreeGrafter"/>
</dbReference>
<sequence>MEMTDLDDTDRKILELLQVDGRLSNADIAEKIGLSAPACWKRLKRLEKQVIQGYHATLNQRELGLGLFAFINIMLDSHSEKAMRAFESGVMALPNVVACHNVSGKYDYLLQVVVRDMEAFHQLAMHRIRNLGNIKEMYTGFSLKEIKRSTSLPL</sequence>
<dbReference type="PANTHER" id="PTHR30154">
    <property type="entry name" value="LEUCINE-RESPONSIVE REGULATORY PROTEIN"/>
    <property type="match status" value="1"/>
</dbReference>
<dbReference type="Pfam" id="PF13404">
    <property type="entry name" value="HTH_AsnC-type"/>
    <property type="match status" value="1"/>
</dbReference>
<feature type="domain" description="HTH asnC-type" evidence="4">
    <location>
        <begin position="6"/>
        <end position="66"/>
    </location>
</feature>
<dbReference type="InterPro" id="IPR011008">
    <property type="entry name" value="Dimeric_a/b-barrel"/>
</dbReference>
<keyword evidence="1" id="KW-0805">Transcription regulation</keyword>
<dbReference type="InterPro" id="IPR019888">
    <property type="entry name" value="Tscrpt_reg_AsnC-like"/>
</dbReference>
<dbReference type="Gene3D" id="3.30.70.920">
    <property type="match status" value="1"/>
</dbReference>
<dbReference type="Gene3D" id="1.10.10.10">
    <property type="entry name" value="Winged helix-like DNA-binding domain superfamily/Winged helix DNA-binding domain"/>
    <property type="match status" value="1"/>
</dbReference>
<evidence type="ECO:0000256" key="3">
    <source>
        <dbReference type="ARBA" id="ARBA00023163"/>
    </source>
</evidence>
<accession>A0A1N7SFV2</accession>
<dbReference type="Proteomes" id="UP000195569">
    <property type="component" value="Unassembled WGS sequence"/>
</dbReference>
<dbReference type="PROSITE" id="PS50956">
    <property type="entry name" value="HTH_ASNC_2"/>
    <property type="match status" value="1"/>
</dbReference>
<dbReference type="SUPFAM" id="SSF46785">
    <property type="entry name" value="Winged helix' DNA-binding domain"/>
    <property type="match status" value="1"/>
</dbReference>
<reference evidence="5" key="1">
    <citation type="submission" date="2016-12" db="EMBL/GenBank/DDBJ databases">
        <authorList>
            <person name="Moulin L."/>
        </authorList>
    </citation>
    <scope>NUCLEOTIDE SEQUENCE [LARGE SCALE GENOMIC DNA]</scope>
    <source>
        <strain evidence="5">STM 7183</strain>
    </source>
</reference>
<evidence type="ECO:0000256" key="1">
    <source>
        <dbReference type="ARBA" id="ARBA00023015"/>
    </source>
</evidence>
<dbReference type="InterPro" id="IPR019887">
    <property type="entry name" value="Tscrpt_reg_AsnC/Lrp_C"/>
</dbReference>
<keyword evidence="3" id="KW-0804">Transcription</keyword>
<keyword evidence="6" id="KW-1185">Reference proteome</keyword>
<dbReference type="AlphaFoldDB" id="A0A1N7SFV2"/>
<dbReference type="InterPro" id="IPR011991">
    <property type="entry name" value="ArsR-like_HTH"/>
</dbReference>
<protein>
    <submittedName>
        <fullName evidence="5">Transcriptional regulator, AsnC family</fullName>
    </submittedName>
</protein>
<dbReference type="InterPro" id="IPR036388">
    <property type="entry name" value="WH-like_DNA-bd_sf"/>
</dbReference>
<dbReference type="EMBL" id="CYGY02000050">
    <property type="protein sequence ID" value="SIT46224.1"/>
    <property type="molecule type" value="Genomic_DNA"/>
</dbReference>
<dbReference type="PRINTS" id="PR00033">
    <property type="entry name" value="HTHASNC"/>
</dbReference>
<gene>
    <name evidence="5" type="ORF">BN2476_500107</name>
</gene>
<evidence type="ECO:0000259" key="4">
    <source>
        <dbReference type="PROSITE" id="PS50956"/>
    </source>
</evidence>
<dbReference type="InterPro" id="IPR000485">
    <property type="entry name" value="AsnC-type_HTH_dom"/>
</dbReference>
<comment type="caution">
    <text evidence="5">The sequence shown here is derived from an EMBL/GenBank/DDBJ whole genome shotgun (WGS) entry which is preliminary data.</text>
</comment>
<name>A0A1N7SFV2_9BURK</name>